<gene>
    <name evidence="2" type="ORF">TW77_04885</name>
</gene>
<proteinExistence type="predicted"/>
<name>A0A0F4QV71_9GAMM</name>
<dbReference type="AlphaFoldDB" id="A0A0F4QV71"/>
<accession>A0A0F4QV71</accession>
<evidence type="ECO:0000313" key="2">
    <source>
        <dbReference type="EMBL" id="KJZ11573.1"/>
    </source>
</evidence>
<keyword evidence="1" id="KW-1133">Transmembrane helix</keyword>
<organism evidence="2 3">
    <name type="scientific">Pseudoalteromonas rubra</name>
    <dbReference type="NCBI Taxonomy" id="43658"/>
    <lineage>
        <taxon>Bacteria</taxon>
        <taxon>Pseudomonadati</taxon>
        <taxon>Pseudomonadota</taxon>
        <taxon>Gammaproteobacteria</taxon>
        <taxon>Alteromonadales</taxon>
        <taxon>Pseudoalteromonadaceae</taxon>
        <taxon>Pseudoalteromonas</taxon>
    </lineage>
</organism>
<evidence type="ECO:0000256" key="1">
    <source>
        <dbReference type="SAM" id="Phobius"/>
    </source>
</evidence>
<keyword evidence="3" id="KW-1185">Reference proteome</keyword>
<dbReference type="EMBL" id="JXYA01000009">
    <property type="protein sequence ID" value="KJZ11573.1"/>
    <property type="molecule type" value="Genomic_DNA"/>
</dbReference>
<sequence length="529" mass="59400">MKTMIIALKDELHGLYVDIEGNRSKEFDPYHHVIFLHELDDGYVLESELTGWKACSKSGWVEQDIDTASKFTIKEENRKKYIYGIKALQSEKAPSNSALPPRLVVEFRDDQDGKIDLEPFGPSKTFTADELALFDIALEKGGALLEPSEDDVKNSRLLGELLAQYSEEGEDDALKQWAPFVTSAGSHYSVIKHGAAKVYIWKQPKPSKSAQDYFQDLPSYRYNYYKENGEPIESEFEEFLVIYKSGKKSTVQKYLGFGARTALELGLATAIKKLIYATCRKIFKTEVKGAITKSFALSVEKSMGTKKTYVKFFSKRVIARRALLSCLSGAVAITAAYLAIEVLWGLIFVPQKATIKIFNRSEKQDIDVTVGYLDNVADRYYASENEEKNGESYIVSKVKKTGDEFDDPDIPGVVDGYVVSYGQVEMDNDNTFFEGFGTFFTLRAHNDKGTGSFISYNEVLIPYGASNKMSISINEREGKSDKEIYENLRSDEYAALSSGLIKSGDFRVVQTFDALTGHDHVYLSTITVK</sequence>
<feature type="transmembrane region" description="Helical" evidence="1">
    <location>
        <begin position="322"/>
        <end position="347"/>
    </location>
</feature>
<protein>
    <submittedName>
        <fullName evidence="2">Uncharacterized protein</fullName>
    </submittedName>
</protein>
<dbReference type="Proteomes" id="UP000033452">
    <property type="component" value="Unassembled WGS sequence"/>
</dbReference>
<dbReference type="RefSeq" id="WP_046003853.1">
    <property type="nucleotide sequence ID" value="NZ_JXYA01000009.1"/>
</dbReference>
<dbReference type="PATRIC" id="fig|43658.5.peg.1019"/>
<keyword evidence="1" id="KW-0472">Membrane</keyword>
<keyword evidence="1" id="KW-0812">Transmembrane</keyword>
<comment type="caution">
    <text evidence="2">The sequence shown here is derived from an EMBL/GenBank/DDBJ whole genome shotgun (WGS) entry which is preliminary data.</text>
</comment>
<evidence type="ECO:0000313" key="3">
    <source>
        <dbReference type="Proteomes" id="UP000033452"/>
    </source>
</evidence>
<reference evidence="2 3" key="1">
    <citation type="journal article" date="2015" name="BMC Genomics">
        <title>Genome mining reveals unlocked bioactive potential of marine Gram-negative bacteria.</title>
        <authorList>
            <person name="Machado H."/>
            <person name="Sonnenschein E.C."/>
            <person name="Melchiorsen J."/>
            <person name="Gram L."/>
        </authorList>
    </citation>
    <scope>NUCLEOTIDE SEQUENCE [LARGE SCALE GENOMIC DNA]</scope>
    <source>
        <strain evidence="2 3">S2471</strain>
    </source>
</reference>